<dbReference type="InterPro" id="IPR050833">
    <property type="entry name" value="Poly_Biosynth_Transport"/>
</dbReference>
<evidence type="ECO:0000313" key="8">
    <source>
        <dbReference type="Proteomes" id="UP000598820"/>
    </source>
</evidence>
<evidence type="ECO:0000256" key="1">
    <source>
        <dbReference type="ARBA" id="ARBA00004651"/>
    </source>
</evidence>
<dbReference type="Proteomes" id="UP000598820">
    <property type="component" value="Unassembled WGS sequence"/>
</dbReference>
<keyword evidence="4 6" id="KW-1133">Transmembrane helix</keyword>
<dbReference type="GO" id="GO:0005886">
    <property type="term" value="C:plasma membrane"/>
    <property type="evidence" value="ECO:0007669"/>
    <property type="project" value="UniProtKB-SubCell"/>
</dbReference>
<keyword evidence="8" id="KW-1185">Reference proteome</keyword>
<dbReference type="RefSeq" id="WP_190885861.1">
    <property type="nucleotide sequence ID" value="NZ_JACWZY010000003.1"/>
</dbReference>
<feature type="transmembrane region" description="Helical" evidence="6">
    <location>
        <begin position="89"/>
        <end position="108"/>
    </location>
</feature>
<feature type="transmembrane region" description="Helical" evidence="6">
    <location>
        <begin position="238"/>
        <end position="258"/>
    </location>
</feature>
<name>A0A926XUK8_9BACT</name>
<feature type="transmembrane region" description="Helical" evidence="6">
    <location>
        <begin position="48"/>
        <end position="68"/>
    </location>
</feature>
<feature type="transmembrane region" description="Helical" evidence="6">
    <location>
        <begin position="359"/>
        <end position="380"/>
    </location>
</feature>
<keyword evidence="5 6" id="KW-0472">Membrane</keyword>
<dbReference type="PANTHER" id="PTHR30250:SF11">
    <property type="entry name" value="O-ANTIGEN TRANSPORTER-RELATED"/>
    <property type="match status" value="1"/>
</dbReference>
<evidence type="ECO:0000256" key="6">
    <source>
        <dbReference type="SAM" id="Phobius"/>
    </source>
</evidence>
<gene>
    <name evidence="7" type="ORF">IC229_05095</name>
</gene>
<dbReference type="PANTHER" id="PTHR30250">
    <property type="entry name" value="PST FAMILY PREDICTED COLANIC ACID TRANSPORTER"/>
    <property type="match status" value="1"/>
</dbReference>
<evidence type="ECO:0000256" key="5">
    <source>
        <dbReference type="ARBA" id="ARBA00023136"/>
    </source>
</evidence>
<evidence type="ECO:0000256" key="3">
    <source>
        <dbReference type="ARBA" id="ARBA00022692"/>
    </source>
</evidence>
<feature type="transmembrane region" description="Helical" evidence="6">
    <location>
        <begin position="392"/>
        <end position="412"/>
    </location>
</feature>
<feature type="transmembrane region" description="Helical" evidence="6">
    <location>
        <begin position="12"/>
        <end position="36"/>
    </location>
</feature>
<keyword evidence="3 6" id="KW-0812">Transmembrane</keyword>
<feature type="transmembrane region" description="Helical" evidence="6">
    <location>
        <begin position="123"/>
        <end position="142"/>
    </location>
</feature>
<feature type="transmembrane region" description="Helical" evidence="6">
    <location>
        <begin position="419"/>
        <end position="439"/>
    </location>
</feature>
<feature type="transmembrane region" description="Helical" evidence="6">
    <location>
        <begin position="474"/>
        <end position="495"/>
    </location>
</feature>
<dbReference type="AlphaFoldDB" id="A0A926XUK8"/>
<feature type="transmembrane region" description="Helical" evidence="6">
    <location>
        <begin position="328"/>
        <end position="352"/>
    </location>
</feature>
<feature type="transmembrane region" description="Helical" evidence="6">
    <location>
        <begin position="154"/>
        <end position="175"/>
    </location>
</feature>
<dbReference type="Pfam" id="PF01943">
    <property type="entry name" value="Polysacc_synt"/>
    <property type="match status" value="1"/>
</dbReference>
<protein>
    <submittedName>
        <fullName evidence="7">Polysaccharide biosynthesis protein</fullName>
    </submittedName>
</protein>
<evidence type="ECO:0000256" key="2">
    <source>
        <dbReference type="ARBA" id="ARBA00022475"/>
    </source>
</evidence>
<sequence length="526" mass="58678">MSTFKKLASDTALYGVSTILGRLLNYALVPIQTYAFAKPASMASNVELYSWIGILLVVYTLGLETAFFRFIARSKDQPQAEKDRIFSQSLSLVICISVLSTILLYSLAHEITIWLNFPGQERFIRWSALLVAIDAIVAIPFARLRAENRAKEFVGARMTNIVVVVLLNVLFLVLAKDISEGKYLTGLQSVAQLIYSPEIGPGYIFLANLIGNALYFVIIRKAFAGFKFQLNREQTRALVTYAFPIMLTNLASVVNLLTDRIFLRHTLPPGFYHGLSSEDVLGIYGNCQKLSVFMALAIQSFKFAAEPFFFSQGEDKNAPSLLANVTKWFIIVCILIWVGVSLNLDLLGTLFLRSKAYRLGLDVVPLLLLGNLLLGVYYNISFWFKLKDKTQYGTFITVVGTGLTIGLNVALIPIMGYMGCAVAFLVSSFVMTAMCYVFGEKFYPVPYDVRSAATYILGAGLLIWGSWQFPIENLWISAPVHLGLFGLFSGLVLLLERNSLQPLLRRVQRGKRRLPNKTIVPPNEPL</sequence>
<keyword evidence="2" id="KW-1003">Cell membrane</keyword>
<evidence type="ECO:0000313" key="7">
    <source>
        <dbReference type="EMBL" id="MBD2700000.1"/>
    </source>
</evidence>
<proteinExistence type="predicted"/>
<evidence type="ECO:0000256" key="4">
    <source>
        <dbReference type="ARBA" id="ARBA00022989"/>
    </source>
</evidence>
<comment type="caution">
    <text evidence="7">The sequence shown here is derived from an EMBL/GenBank/DDBJ whole genome shotgun (WGS) entry which is preliminary data.</text>
</comment>
<feature type="transmembrane region" description="Helical" evidence="6">
    <location>
        <begin position="199"/>
        <end position="218"/>
    </location>
</feature>
<dbReference type="EMBL" id="JACWZY010000003">
    <property type="protein sequence ID" value="MBD2700000.1"/>
    <property type="molecule type" value="Genomic_DNA"/>
</dbReference>
<dbReference type="InterPro" id="IPR002797">
    <property type="entry name" value="Polysacc_synth"/>
</dbReference>
<comment type="subcellular location">
    <subcellularLocation>
        <location evidence="1">Cell membrane</location>
        <topology evidence="1">Multi-pass membrane protein</topology>
    </subcellularLocation>
</comment>
<organism evidence="7 8">
    <name type="scientific">Spirosoma profusum</name>
    <dbReference type="NCBI Taxonomy" id="2771354"/>
    <lineage>
        <taxon>Bacteria</taxon>
        <taxon>Pseudomonadati</taxon>
        <taxon>Bacteroidota</taxon>
        <taxon>Cytophagia</taxon>
        <taxon>Cytophagales</taxon>
        <taxon>Cytophagaceae</taxon>
        <taxon>Spirosoma</taxon>
    </lineage>
</organism>
<accession>A0A926XUK8</accession>
<reference evidence="7" key="1">
    <citation type="submission" date="2020-09" db="EMBL/GenBank/DDBJ databases">
        <authorList>
            <person name="Kim M.K."/>
        </authorList>
    </citation>
    <scope>NUCLEOTIDE SEQUENCE</scope>
    <source>
        <strain evidence="7">BT702</strain>
    </source>
</reference>